<dbReference type="InterPro" id="IPR043502">
    <property type="entry name" value="DNA/RNA_pol_sf"/>
</dbReference>
<dbReference type="EMBL" id="GBRD01013806">
    <property type="protein sequence ID" value="JAG52020.1"/>
    <property type="molecule type" value="Transcribed_RNA"/>
</dbReference>
<protein>
    <recommendedName>
        <fullName evidence="1">Reverse transcriptase domain-containing protein</fullName>
    </recommendedName>
</protein>
<dbReference type="PANTHER" id="PTHR33050:SF7">
    <property type="entry name" value="RIBONUCLEASE H"/>
    <property type="match status" value="1"/>
</dbReference>
<evidence type="ECO:0000313" key="2">
    <source>
        <dbReference type="EMBL" id="JAG52023.1"/>
    </source>
</evidence>
<dbReference type="Gene3D" id="3.30.70.270">
    <property type="match status" value="1"/>
</dbReference>
<dbReference type="InterPro" id="IPR000477">
    <property type="entry name" value="RT_dom"/>
</dbReference>
<dbReference type="EMBL" id="GBRD01013808">
    <property type="protein sequence ID" value="JAG52018.1"/>
    <property type="molecule type" value="Transcribed_RNA"/>
</dbReference>
<evidence type="ECO:0000259" key="1">
    <source>
        <dbReference type="PROSITE" id="PS50878"/>
    </source>
</evidence>
<organism evidence="2">
    <name type="scientific">Lygus hesperus</name>
    <name type="common">Western plant bug</name>
    <dbReference type="NCBI Taxonomy" id="30085"/>
    <lineage>
        <taxon>Eukaryota</taxon>
        <taxon>Metazoa</taxon>
        <taxon>Ecdysozoa</taxon>
        <taxon>Arthropoda</taxon>
        <taxon>Hexapoda</taxon>
        <taxon>Insecta</taxon>
        <taxon>Pterygota</taxon>
        <taxon>Neoptera</taxon>
        <taxon>Paraneoptera</taxon>
        <taxon>Hemiptera</taxon>
        <taxon>Heteroptera</taxon>
        <taxon>Panheteroptera</taxon>
        <taxon>Cimicomorpha</taxon>
        <taxon>Miridae</taxon>
        <taxon>Mirini</taxon>
        <taxon>Lygus</taxon>
    </lineage>
</organism>
<dbReference type="SUPFAM" id="SSF56672">
    <property type="entry name" value="DNA/RNA polymerases"/>
    <property type="match status" value="1"/>
</dbReference>
<accession>A0A0K8SFG0</accession>
<name>A0A0K8SFG0_LYGHE</name>
<dbReference type="PANTHER" id="PTHR33050">
    <property type="entry name" value="REVERSE TRANSCRIPTASE DOMAIN-CONTAINING PROTEIN"/>
    <property type="match status" value="1"/>
</dbReference>
<dbReference type="AlphaFoldDB" id="A0A0K8SFG0"/>
<dbReference type="InterPro" id="IPR043128">
    <property type="entry name" value="Rev_trsase/Diguanyl_cyclase"/>
</dbReference>
<dbReference type="InterPro" id="IPR052055">
    <property type="entry name" value="Hepadnavirus_pol/RT"/>
</dbReference>
<dbReference type="Pfam" id="PF00078">
    <property type="entry name" value="RVT_1"/>
    <property type="match status" value="1"/>
</dbReference>
<dbReference type="Gene3D" id="3.10.10.10">
    <property type="entry name" value="HIV Type 1 Reverse Transcriptase, subunit A, domain 1"/>
    <property type="match status" value="1"/>
</dbReference>
<dbReference type="GO" id="GO:0071897">
    <property type="term" value="P:DNA biosynthetic process"/>
    <property type="evidence" value="ECO:0007669"/>
    <property type="project" value="UniProtKB-ARBA"/>
</dbReference>
<dbReference type="EMBL" id="GBRD01009794">
    <property type="protein sequence ID" value="JAG56030.1"/>
    <property type="molecule type" value="Transcribed_RNA"/>
</dbReference>
<sequence length="373" mass="41890">MTDQAGSKDTSYLSSIPPGVSHVGFLRFCVDAWASITENKNILQWIRGFHIPFSIRPSVPFVAGHTAKRSQGLDAHISELLSMGAISKVQASGDQFVSPIFLVPKPGGKSRFILNLKVLNNYVTAPHFKMDDHRTLMRILPSKFFGVTLDLQDAYYAVSIAPEDRNFLCFDYDACRYSFNCLCFGLACAPYTFSKLIRPVVAALRQRNILCLNYLDDFCFLGQSPSECSEAANQAISLLDSLGFKINFKKSVLQPSCVFRFLGFQFNSITQNISLPMDKIVKLKSAINKFLGVRSPTIRQAAKVIGLLISAVPAVPYSLIHCRHLEHDRYCALMASNNNFKAHFSLSEEARNDIHWWLKALESPTNRFPLRFL</sequence>
<feature type="domain" description="Reverse transcriptase" evidence="1">
    <location>
        <begin position="84"/>
        <end position="266"/>
    </location>
</feature>
<dbReference type="CDD" id="cd03714">
    <property type="entry name" value="RT_DIRS1"/>
    <property type="match status" value="1"/>
</dbReference>
<proteinExistence type="predicted"/>
<reference evidence="2" key="1">
    <citation type="submission" date="2014-09" db="EMBL/GenBank/DDBJ databases">
        <authorList>
            <person name="Magalhaes I.L.F."/>
            <person name="Oliveira U."/>
            <person name="Santos F.R."/>
            <person name="Vidigal T.H.D.A."/>
            <person name="Brescovit A.D."/>
            <person name="Santos A.J."/>
        </authorList>
    </citation>
    <scope>NUCLEOTIDE SEQUENCE</scope>
</reference>
<dbReference type="EMBL" id="GBRD01013803">
    <property type="protein sequence ID" value="JAG52023.1"/>
    <property type="molecule type" value="Transcribed_RNA"/>
</dbReference>
<dbReference type="PROSITE" id="PS50878">
    <property type="entry name" value="RT_POL"/>
    <property type="match status" value="1"/>
</dbReference>